<dbReference type="EMBL" id="QJKJ01002498">
    <property type="protein sequence ID" value="RDY02614.1"/>
    <property type="molecule type" value="Genomic_DNA"/>
</dbReference>
<dbReference type="Proteomes" id="UP000257109">
    <property type="component" value="Unassembled WGS sequence"/>
</dbReference>
<evidence type="ECO:0000313" key="2">
    <source>
        <dbReference type="Proteomes" id="UP000257109"/>
    </source>
</evidence>
<name>A0A371HIR9_MUCPR</name>
<organism evidence="1 2">
    <name type="scientific">Mucuna pruriens</name>
    <name type="common">Velvet bean</name>
    <name type="synonym">Dolichos pruriens</name>
    <dbReference type="NCBI Taxonomy" id="157652"/>
    <lineage>
        <taxon>Eukaryota</taxon>
        <taxon>Viridiplantae</taxon>
        <taxon>Streptophyta</taxon>
        <taxon>Embryophyta</taxon>
        <taxon>Tracheophyta</taxon>
        <taxon>Spermatophyta</taxon>
        <taxon>Magnoliopsida</taxon>
        <taxon>eudicotyledons</taxon>
        <taxon>Gunneridae</taxon>
        <taxon>Pentapetalae</taxon>
        <taxon>rosids</taxon>
        <taxon>fabids</taxon>
        <taxon>Fabales</taxon>
        <taxon>Fabaceae</taxon>
        <taxon>Papilionoideae</taxon>
        <taxon>50 kb inversion clade</taxon>
        <taxon>NPAAA clade</taxon>
        <taxon>indigoferoid/millettioid clade</taxon>
        <taxon>Phaseoleae</taxon>
        <taxon>Mucuna</taxon>
    </lineage>
</organism>
<proteinExistence type="predicted"/>
<reference evidence="1" key="1">
    <citation type="submission" date="2018-05" db="EMBL/GenBank/DDBJ databases">
        <title>Draft genome of Mucuna pruriens seed.</title>
        <authorList>
            <person name="Nnadi N.E."/>
            <person name="Vos R."/>
            <person name="Hasami M.H."/>
            <person name="Devisetty U.K."/>
            <person name="Aguiy J.C."/>
        </authorList>
    </citation>
    <scope>NUCLEOTIDE SEQUENCE [LARGE SCALE GENOMIC DNA]</scope>
    <source>
        <strain evidence="1">JCA_2017</strain>
    </source>
</reference>
<accession>A0A371HIR9</accession>
<evidence type="ECO:0000313" key="1">
    <source>
        <dbReference type="EMBL" id="RDY02614.1"/>
    </source>
</evidence>
<comment type="caution">
    <text evidence="1">The sequence shown here is derived from an EMBL/GenBank/DDBJ whole genome shotgun (WGS) entry which is preliminary data.</text>
</comment>
<gene>
    <name evidence="1" type="ORF">CR513_13905</name>
</gene>
<feature type="non-terminal residue" evidence="1">
    <location>
        <position position="1"/>
    </location>
</feature>
<keyword evidence="2" id="KW-1185">Reference proteome</keyword>
<dbReference type="AlphaFoldDB" id="A0A371HIR9"/>
<protein>
    <submittedName>
        <fullName evidence="1">Uncharacterized protein</fullName>
    </submittedName>
</protein>
<sequence length="89" mass="10161">MCYVSASPDQRTTTDLVFLRRSNDDGPDHDRHCKRWNINGQHTNHSKTTDFEHGPSQAINEAGAIDHLRLENQLTELKSLVRQLAVSQH</sequence>
<dbReference type="OrthoDB" id="999762at2759"/>